<accession>A0A7G6E600</accession>
<dbReference type="Proteomes" id="UP000515847">
    <property type="component" value="Chromosome"/>
</dbReference>
<proteinExistence type="predicted"/>
<feature type="region of interest" description="Disordered" evidence="1">
    <location>
        <begin position="444"/>
        <end position="490"/>
    </location>
</feature>
<dbReference type="EMBL" id="CP045798">
    <property type="protein sequence ID" value="QNB47504.1"/>
    <property type="molecule type" value="Genomic_DNA"/>
</dbReference>
<dbReference type="Gene3D" id="3.30.457.10">
    <property type="entry name" value="Copper amine oxidase-like, N-terminal domain"/>
    <property type="match status" value="1"/>
</dbReference>
<keyword evidence="4" id="KW-1185">Reference proteome</keyword>
<dbReference type="Gene3D" id="2.60.40.2340">
    <property type="match status" value="1"/>
</dbReference>
<dbReference type="Pfam" id="PF07833">
    <property type="entry name" value="Cu_amine_oxidN1"/>
    <property type="match status" value="1"/>
</dbReference>
<feature type="compositionally biased region" description="Low complexity" evidence="1">
    <location>
        <begin position="447"/>
        <end position="459"/>
    </location>
</feature>
<sequence length="807" mass="87807">MIRGLSILFIILWGLMFLTVCAQGETGNAHVILSYPLNGEIMEGNGITVTGAAYDSDNDQGVKNVAVAIKAPDGKYLQSTGGFNIHPAYFPTTTSDGFNSWKSQISLSSWLSQGVVYTIVVIVNDGKSTELTDPSWTFISSHTDSKGVNINSDVELCEANLDEAVLGLELINMAFADSIQPDDFVLHSNISGLVIKNVIRENNSKASLVLDYEGSDFDEDTEISVTVKSSALKNWNSLTSNTLNIRASKESLTVSAGEQLIENLLNGAVLNIQLKDVTFRDQEINAGNFLLVNAPEGLSVAEVVYQSSTTAAVNLAFTNSDFDTDINDFSLTIKAEALSQGSDLNSNLLYIKAVNERSDKLITGFTVPGQVGQSVIDSEAYTVTFRVPYGTTVTSLIPSILISEGATVSPGSGVPQDFSQPATYLVTAEDLSTQNWVVMCIVESPPGENNENDSQQNNDNHNENNDNNEDDYGHDNTSHDEITSESKRKKNDEAILRETVRSTGKAFFSLTGRPEGKVTFLLDFINELEKNNVPLIIENNGITVEFPPGVLKTSLWEQALQQGHSNVAIKIGELTDNDKRGAVVRALTAEGSNIAAIGCKMVELSIETFGGSGNASYSRQVTGFNEPVSVTFDMSSINLGILHIVELSGVRIDNEVTLNPVPLGGIYDRNNKTFTFYTDKFSILTVGQAKNLVTMSLMVGNTFSKVNGILRETDIPMLLFNNRVMVPLRFIGEALGAEIQWEENTGTIIVRQGKNEVKLVLNQPIPGFDIAATVIKGRTLVPIRYIAESFGAQIMWFPQTKTVYLVR</sequence>
<feature type="domain" description="Copper amine oxidase-like N-terminal" evidence="2">
    <location>
        <begin position="706"/>
        <end position="805"/>
    </location>
</feature>
<dbReference type="KEGG" id="tfr:BR63_15155"/>
<evidence type="ECO:0000313" key="4">
    <source>
        <dbReference type="Proteomes" id="UP000515847"/>
    </source>
</evidence>
<dbReference type="InterPro" id="IPR012854">
    <property type="entry name" value="Cu_amine_oxidase-like_N"/>
</dbReference>
<gene>
    <name evidence="3" type="ORF">BR63_15155</name>
</gene>
<dbReference type="AlphaFoldDB" id="A0A7G6E600"/>
<reference evidence="3 4" key="1">
    <citation type="journal article" date="2019" name="Front. Microbiol.">
        <title>Thermoanaerosceptrum fracticalcis gen. nov. sp. nov., a Novel Fumarate-Fermenting Microorganism From a Deep Fractured Carbonate Aquifer of the US Great Basin.</title>
        <authorList>
            <person name="Hamilton-Brehm S.D."/>
            <person name="Stewart L.E."/>
            <person name="Zavarin M."/>
            <person name="Caldwell M."/>
            <person name="Lawson P.A."/>
            <person name="Onstott T.C."/>
            <person name="Grzymski J."/>
            <person name="Neveux I."/>
            <person name="Lollar B.S."/>
            <person name="Russell C.E."/>
            <person name="Moser D.P."/>
        </authorList>
    </citation>
    <scope>NUCLEOTIDE SEQUENCE [LARGE SCALE GENOMIC DNA]</scope>
    <source>
        <strain evidence="3 4">DRI-13</strain>
    </source>
</reference>
<protein>
    <recommendedName>
        <fullName evidence="2">Copper amine oxidase-like N-terminal domain-containing protein</fullName>
    </recommendedName>
</protein>
<organism evidence="3 4">
    <name type="scientific">Thermanaerosceptrum fracticalcis</name>
    <dbReference type="NCBI Taxonomy" id="1712410"/>
    <lineage>
        <taxon>Bacteria</taxon>
        <taxon>Bacillati</taxon>
        <taxon>Bacillota</taxon>
        <taxon>Clostridia</taxon>
        <taxon>Eubacteriales</taxon>
        <taxon>Peptococcaceae</taxon>
        <taxon>Thermanaerosceptrum</taxon>
    </lineage>
</organism>
<dbReference type="SUPFAM" id="SSF55383">
    <property type="entry name" value="Copper amine oxidase, domain N"/>
    <property type="match status" value="1"/>
</dbReference>
<evidence type="ECO:0000256" key="1">
    <source>
        <dbReference type="SAM" id="MobiDB-lite"/>
    </source>
</evidence>
<evidence type="ECO:0000259" key="2">
    <source>
        <dbReference type="Pfam" id="PF07833"/>
    </source>
</evidence>
<name>A0A7G6E600_THEFR</name>
<dbReference type="InterPro" id="IPR036582">
    <property type="entry name" value="Mao_N_sf"/>
</dbReference>
<feature type="compositionally biased region" description="Basic and acidic residues" evidence="1">
    <location>
        <begin position="471"/>
        <end position="490"/>
    </location>
</feature>
<evidence type="ECO:0000313" key="3">
    <source>
        <dbReference type="EMBL" id="QNB47504.1"/>
    </source>
</evidence>